<comment type="similarity">
    <text evidence="1">Belongs to the class-I pyridoxal-phosphate-dependent aminotransferase family.</text>
</comment>
<accession>A0A8S0PAY5</accession>
<dbReference type="OrthoDB" id="691673at2759"/>
<evidence type="ECO:0000313" key="5">
    <source>
        <dbReference type="Proteomes" id="UP000594638"/>
    </source>
</evidence>
<dbReference type="PROSITE" id="PS00105">
    <property type="entry name" value="AA_TRANSFER_CLASS_1"/>
    <property type="match status" value="1"/>
</dbReference>
<protein>
    <submittedName>
        <fullName evidence="4">1-aminocyclopropane-1-carboxylate synthase 1</fullName>
    </submittedName>
</protein>
<organism evidence="4 5">
    <name type="scientific">Olea europaea subsp. europaea</name>
    <dbReference type="NCBI Taxonomy" id="158383"/>
    <lineage>
        <taxon>Eukaryota</taxon>
        <taxon>Viridiplantae</taxon>
        <taxon>Streptophyta</taxon>
        <taxon>Embryophyta</taxon>
        <taxon>Tracheophyta</taxon>
        <taxon>Spermatophyta</taxon>
        <taxon>Magnoliopsida</taxon>
        <taxon>eudicotyledons</taxon>
        <taxon>Gunneridae</taxon>
        <taxon>Pentapetalae</taxon>
        <taxon>asterids</taxon>
        <taxon>lamiids</taxon>
        <taxon>Lamiales</taxon>
        <taxon>Oleaceae</taxon>
        <taxon>Oleeae</taxon>
        <taxon>Olea</taxon>
    </lineage>
</organism>
<dbReference type="Gramene" id="OE9A087203T3">
    <property type="protein sequence ID" value="OE9A087203C3"/>
    <property type="gene ID" value="OE9A087203"/>
</dbReference>
<dbReference type="GO" id="GO:0030170">
    <property type="term" value="F:pyridoxal phosphate binding"/>
    <property type="evidence" value="ECO:0007669"/>
    <property type="project" value="InterPro"/>
</dbReference>
<dbReference type="CDD" id="cd00609">
    <property type="entry name" value="AAT_like"/>
    <property type="match status" value="1"/>
</dbReference>
<dbReference type="PANTHER" id="PTHR43795">
    <property type="entry name" value="BIFUNCTIONAL ASPARTATE AMINOTRANSFERASE AND GLUTAMATE/ASPARTATE-PREPHENATE AMINOTRANSFERASE-RELATED"/>
    <property type="match status" value="1"/>
</dbReference>
<proteinExistence type="inferred from homology"/>
<dbReference type="InterPro" id="IPR015424">
    <property type="entry name" value="PyrdxlP-dep_Trfase"/>
</dbReference>
<evidence type="ECO:0000256" key="1">
    <source>
        <dbReference type="ARBA" id="ARBA00007441"/>
    </source>
</evidence>
<dbReference type="GO" id="GO:0016847">
    <property type="term" value="F:1-aminocyclopropane-1-carboxylate synthase activity"/>
    <property type="evidence" value="ECO:0007669"/>
    <property type="project" value="UniProtKB-ARBA"/>
</dbReference>
<name>A0A8S0PAY5_OLEEU</name>
<dbReference type="InterPro" id="IPR004838">
    <property type="entry name" value="NHTrfase_class1_PyrdxlP-BS"/>
</dbReference>
<dbReference type="InterPro" id="IPR050478">
    <property type="entry name" value="Ethylene_sulfur-biosynth"/>
</dbReference>
<evidence type="ECO:0000256" key="2">
    <source>
        <dbReference type="ARBA" id="ARBA00022898"/>
    </source>
</evidence>
<dbReference type="AlphaFoldDB" id="A0A8S0PAY5"/>
<dbReference type="Pfam" id="PF00155">
    <property type="entry name" value="Aminotran_1_2"/>
    <property type="match status" value="1"/>
</dbReference>
<gene>
    <name evidence="4" type="ORF">OLEA9_A087203</name>
</gene>
<keyword evidence="5" id="KW-1185">Reference proteome</keyword>
<dbReference type="Proteomes" id="UP000594638">
    <property type="component" value="Unassembled WGS sequence"/>
</dbReference>
<reference evidence="4 5" key="1">
    <citation type="submission" date="2019-12" db="EMBL/GenBank/DDBJ databases">
        <authorList>
            <person name="Alioto T."/>
            <person name="Alioto T."/>
            <person name="Gomez Garrido J."/>
        </authorList>
    </citation>
    <scope>NUCLEOTIDE SEQUENCE [LARGE SCALE GENOMIC DNA]</scope>
</reference>
<sequence length="485" mass="54268">MEFMGGNSQLLSKLAASDQHGENSPYFDGWKAYENDPFHPTANPNGVIQMGLAENQLSFDLIKEWIKKNPLASICTSEGVKAFKDIAIFQDYHGLQEFRNAVAKFMGKVRGGRVTFDPDRIVMAGGATGANELIMFCLADPGDAFLVPSPYYPAFDRDLSWRTRVKLLPVACESSNNFKITIQALKEAYENARKANIKVKGIIIANPSNPLGTTMDRETLRSLVTFINEKEIHLVCDEIYAATIFCAPKFVSVSEVVEEVKCNRDLIHIVYSLSKDMGLPGFRVGIVYSYNDKVVNCGRKMSSFGLVSSQTQHLLASMLADEEFVDTFLAESSKRLGNRHKIFTRGLEEVGIKCLDSNAGLYCWMDLRPLLNEPTFEGEMALWRVIINDVRLNVSPGSSFHCVEPGWFRVCFANMDDETLGISLQRIRLLVGKWKEMGAQVKNNGRKKTLKLNFSSRIYDAAVLSPHMMSPHSPIPHSPIVRART</sequence>
<dbReference type="PANTHER" id="PTHR43795:SF74">
    <property type="entry name" value="1-AMINOCYCLOPROPANE-1-CARBOXYLATE SYNTHASE-LIKE PROTEIN 1"/>
    <property type="match status" value="1"/>
</dbReference>
<dbReference type="PRINTS" id="PR00753">
    <property type="entry name" value="ACCSYNTHASE"/>
</dbReference>
<keyword evidence="2" id="KW-0663">Pyridoxal phosphate</keyword>
<dbReference type="InterPro" id="IPR015421">
    <property type="entry name" value="PyrdxlP-dep_Trfase_major"/>
</dbReference>
<evidence type="ECO:0000259" key="3">
    <source>
        <dbReference type="Pfam" id="PF00155"/>
    </source>
</evidence>
<feature type="domain" description="Aminotransferase class I/classII large" evidence="3">
    <location>
        <begin position="48"/>
        <end position="427"/>
    </location>
</feature>
<dbReference type="Gene3D" id="3.90.1150.10">
    <property type="entry name" value="Aspartate Aminotransferase, domain 1"/>
    <property type="match status" value="1"/>
</dbReference>
<evidence type="ECO:0000313" key="4">
    <source>
        <dbReference type="EMBL" id="CAA2934990.1"/>
    </source>
</evidence>
<dbReference type="InterPro" id="IPR015422">
    <property type="entry name" value="PyrdxlP-dep_Trfase_small"/>
</dbReference>
<dbReference type="EMBL" id="CACTIH010000021">
    <property type="protein sequence ID" value="CAA2934990.1"/>
    <property type="molecule type" value="Genomic_DNA"/>
</dbReference>
<dbReference type="GO" id="GO:0008483">
    <property type="term" value="F:transaminase activity"/>
    <property type="evidence" value="ECO:0007669"/>
    <property type="project" value="TreeGrafter"/>
</dbReference>
<comment type="caution">
    <text evidence="4">The sequence shown here is derived from an EMBL/GenBank/DDBJ whole genome shotgun (WGS) entry which is preliminary data.</text>
</comment>
<dbReference type="SUPFAM" id="SSF53383">
    <property type="entry name" value="PLP-dependent transferases"/>
    <property type="match status" value="1"/>
</dbReference>
<dbReference type="Gene3D" id="3.40.640.10">
    <property type="entry name" value="Type I PLP-dependent aspartate aminotransferase-like (Major domain)"/>
    <property type="match status" value="1"/>
</dbReference>
<dbReference type="InterPro" id="IPR004839">
    <property type="entry name" value="Aminotransferase_I/II_large"/>
</dbReference>